<evidence type="ECO:0000256" key="1">
    <source>
        <dbReference type="SAM" id="MobiDB-lite"/>
    </source>
</evidence>
<accession>A0A286RB60</accession>
<evidence type="ECO:0000313" key="2">
    <source>
        <dbReference type="EMBL" id="ASV73169.1"/>
    </source>
</evidence>
<dbReference type="Proteomes" id="UP000215086">
    <property type="component" value="Chromosome"/>
</dbReference>
<keyword evidence="3" id="KW-1185">Reference proteome</keyword>
<reference evidence="2 3" key="1">
    <citation type="journal article" name="Front. Microbiol.">
        <title>Sugar Metabolism of the First Thermophilic Planctomycete Thermogutta terrifontis: Comparative Genomic and Transcriptomic Approaches.</title>
        <authorList>
            <person name="Elcheninov A.G."/>
            <person name="Menzel P."/>
            <person name="Gudbergsdottir S.R."/>
            <person name="Slesarev A.I."/>
            <person name="Kadnikov V.V."/>
            <person name="Krogh A."/>
            <person name="Bonch-Osmolovskaya E.A."/>
            <person name="Peng X."/>
            <person name="Kublanov I.V."/>
        </authorList>
    </citation>
    <scope>NUCLEOTIDE SEQUENCE [LARGE SCALE GENOMIC DNA]</scope>
    <source>
        <strain evidence="2 3">R1</strain>
    </source>
</reference>
<protein>
    <submittedName>
        <fullName evidence="2">Uncharacterized protein</fullName>
    </submittedName>
</protein>
<dbReference type="EMBL" id="CP018477">
    <property type="protein sequence ID" value="ASV73169.1"/>
    <property type="molecule type" value="Genomic_DNA"/>
</dbReference>
<proteinExistence type="predicted"/>
<organism evidence="2 3">
    <name type="scientific">Thermogutta terrifontis</name>
    <dbReference type="NCBI Taxonomy" id="1331910"/>
    <lineage>
        <taxon>Bacteria</taxon>
        <taxon>Pseudomonadati</taxon>
        <taxon>Planctomycetota</taxon>
        <taxon>Planctomycetia</taxon>
        <taxon>Pirellulales</taxon>
        <taxon>Thermoguttaceae</taxon>
        <taxon>Thermogutta</taxon>
    </lineage>
</organism>
<dbReference type="AlphaFoldDB" id="A0A286RB60"/>
<gene>
    <name evidence="2" type="ORF">THTE_0567</name>
</gene>
<sequence length="59" mass="6585">MKVGEAWQGRGKVLRVSAPPRASGQMAEKQKGGARSPPAKGRQIKWTGYRSRSTNRRLY</sequence>
<evidence type="ECO:0000313" key="3">
    <source>
        <dbReference type="Proteomes" id="UP000215086"/>
    </source>
</evidence>
<dbReference type="KEGG" id="ttf:THTE_0567"/>
<feature type="region of interest" description="Disordered" evidence="1">
    <location>
        <begin position="1"/>
        <end position="59"/>
    </location>
</feature>
<name>A0A286RB60_9BACT</name>